<evidence type="ECO:0000313" key="1">
    <source>
        <dbReference type="EMBL" id="CAD8168074.1"/>
    </source>
</evidence>
<gene>
    <name evidence="1" type="ORF">POCTA_138.1.T0510103</name>
</gene>
<proteinExistence type="predicted"/>
<name>A0A8S1UU98_PAROT</name>
<dbReference type="OMA" id="QSAHKCR"/>
<keyword evidence="2" id="KW-1185">Reference proteome</keyword>
<comment type="caution">
    <text evidence="1">The sequence shown here is derived from an EMBL/GenBank/DDBJ whole genome shotgun (WGS) entry which is preliminary data.</text>
</comment>
<evidence type="ECO:0000313" key="2">
    <source>
        <dbReference type="Proteomes" id="UP000683925"/>
    </source>
</evidence>
<dbReference type="AlphaFoldDB" id="A0A8S1UU98"/>
<dbReference type="EMBL" id="CAJJDP010000051">
    <property type="protein sequence ID" value="CAD8168074.1"/>
    <property type="molecule type" value="Genomic_DNA"/>
</dbReference>
<protein>
    <submittedName>
        <fullName evidence="1">Uncharacterized protein</fullName>
    </submittedName>
</protein>
<accession>A0A8S1UU98</accession>
<dbReference type="OrthoDB" id="291624at2759"/>
<reference evidence="1" key="1">
    <citation type="submission" date="2021-01" db="EMBL/GenBank/DDBJ databases">
        <authorList>
            <consortium name="Genoscope - CEA"/>
            <person name="William W."/>
        </authorList>
    </citation>
    <scope>NUCLEOTIDE SEQUENCE</scope>
</reference>
<organism evidence="1 2">
    <name type="scientific">Paramecium octaurelia</name>
    <dbReference type="NCBI Taxonomy" id="43137"/>
    <lineage>
        <taxon>Eukaryota</taxon>
        <taxon>Sar</taxon>
        <taxon>Alveolata</taxon>
        <taxon>Ciliophora</taxon>
        <taxon>Intramacronucleata</taxon>
        <taxon>Oligohymenophorea</taxon>
        <taxon>Peniculida</taxon>
        <taxon>Parameciidae</taxon>
        <taxon>Paramecium</taxon>
    </lineage>
</organism>
<dbReference type="Proteomes" id="UP000683925">
    <property type="component" value="Unassembled WGS sequence"/>
</dbReference>
<sequence>MYQKHSQDLVICKDNRSTQSAHKCRGGDSPHKLYQNLTHKNSNQSKDIHLLQNNQMRPTNYLQTSIDVHDLNRSQKARHSHQRIKTEIDRSIDLNKRIYPKVLSVLLHKIEIPRNNQNTLDKISTSKANRLRTIKLNQGRDIQDSHNKYFFKPDIKPQLSIKANNYLKINPQANFQDSTLDDLSQIHHQQNKLNDIRRNTNPNQLKKSLFQQIQDFNLIRFDQIHLAKEEDYMKFSFGFQYNQARSTKKFPKDVFYNDVRKAKKNLSMQ</sequence>